<accession>A0A2A4GEG4</accession>
<gene>
    <name evidence="2" type="ORF">B7P33_03635</name>
</gene>
<feature type="signal peptide" evidence="1">
    <location>
        <begin position="1"/>
        <end position="29"/>
    </location>
</feature>
<proteinExistence type="predicted"/>
<feature type="chain" id="PRO_5013059748" description="Gliding motility protein" evidence="1">
    <location>
        <begin position="30"/>
        <end position="850"/>
    </location>
</feature>
<keyword evidence="1" id="KW-0732">Signal</keyword>
<dbReference type="PROSITE" id="PS51257">
    <property type="entry name" value="PROKAR_LIPOPROTEIN"/>
    <property type="match status" value="1"/>
</dbReference>
<evidence type="ECO:0000256" key="1">
    <source>
        <dbReference type="SAM" id="SignalP"/>
    </source>
</evidence>
<dbReference type="Gene3D" id="1.25.40.10">
    <property type="entry name" value="Tetratricopeptide repeat domain"/>
    <property type="match status" value="1"/>
</dbReference>
<dbReference type="Proteomes" id="UP000219559">
    <property type="component" value="Unassembled WGS sequence"/>
</dbReference>
<evidence type="ECO:0000313" key="3">
    <source>
        <dbReference type="Proteomes" id="UP000219559"/>
    </source>
</evidence>
<sequence length="850" mass="98498">MSLKSYRRYSWGLLALVLVISACSTTKDAFMNRNWHALNTKYNVLYNGNIAFEEGREELNASYVDDYWEILPVERMAVRDEVKLDSEDNHPKFAIAEEKATKAVQKHGMEIKDRERNPQTDEAFLLLGKARYFDQRFIPALEAFNYILRKHTYSDKLTEARIWREKTNLRLENVELAIENLKKLFKYDELTDQEYADARAVMAQAYINQKVLDTAIHQLKIASTYTKSKAEKGRYYYIIGQLFDRMGHKDSANYAYNKIIELKRKSPRVYMINAEVAILRNTEITDQNREAILEHFTKLAENRENRPYLDKVYRGFARYHMNNGEDAVALDYYDKSLRATQGDDKLNALNYEDLADYYFDRYAYKDAGAYYDSTLTNLQEHTLKARRIRKKLDNLEDVIAYEEVVSRTDSIVKVYGMKDIARRAYYQEHIDAMIAEEEAKAQEEEAKMEQGFATFMESPGGQENQGKFYFYNVTSLGYGKTKFQNYWGNRKLEDNWRWANKSIIQQEDIAIAQQIDTTGAAAAMAVAGRKYELDYYLEQIPNDPKVIDSLKAEKNFANYQLGLIYKEKFKENVLAAGKLESVLANAPEKRLILPSKYNLYKIYQEEGSPLADQMRQDIVQNHPTSRYALIIQNPELVLEGDSNGPDATYNGLYRKYQAQEYLQVMVGTEEAISRFTGDAIVPKLEMLKANANGRLNGFQAYRESLNYVALTYPNNEEGKKAQDILDNKLSNLAKREFSKTGTGNWKVVFPLAAADTEKIAKLKERLEQSIKDLKYRNTVSQDLYDLTTQFVVVHGFSSQDRALGYAELIKNNKDYRIKDRNFVILSGNYAIVQIHKNLEDYRKGLLTPKP</sequence>
<comment type="caution">
    <text evidence="2">The sequence shown here is derived from an EMBL/GenBank/DDBJ whole genome shotgun (WGS) entry which is preliminary data.</text>
</comment>
<dbReference type="EMBL" id="NBWU01000001">
    <property type="protein sequence ID" value="PCE66398.1"/>
    <property type="molecule type" value="Genomic_DNA"/>
</dbReference>
<protein>
    <recommendedName>
        <fullName evidence="4">Gliding motility protein</fullName>
    </recommendedName>
</protein>
<organism evidence="2 3">
    <name type="scientific">Sediminicola luteus</name>
    <dbReference type="NCBI Taxonomy" id="319238"/>
    <lineage>
        <taxon>Bacteria</taxon>
        <taxon>Pseudomonadati</taxon>
        <taxon>Bacteroidota</taxon>
        <taxon>Flavobacteriia</taxon>
        <taxon>Flavobacteriales</taxon>
        <taxon>Flavobacteriaceae</taxon>
        <taxon>Sediminicola</taxon>
    </lineage>
</organism>
<dbReference type="SUPFAM" id="SSF48452">
    <property type="entry name" value="TPR-like"/>
    <property type="match status" value="1"/>
</dbReference>
<name>A0A2A4GEG4_9FLAO</name>
<dbReference type="InterPro" id="IPR011990">
    <property type="entry name" value="TPR-like_helical_dom_sf"/>
</dbReference>
<evidence type="ECO:0000313" key="2">
    <source>
        <dbReference type="EMBL" id="PCE66398.1"/>
    </source>
</evidence>
<reference evidence="2 3" key="1">
    <citation type="submission" date="2017-04" db="EMBL/GenBank/DDBJ databases">
        <title>A new member of the family Flavobacteriaceae isolated from ascidians.</title>
        <authorList>
            <person name="Chen L."/>
        </authorList>
    </citation>
    <scope>NUCLEOTIDE SEQUENCE [LARGE SCALE GENOMIC DNA]</scope>
    <source>
        <strain evidence="2 3">HQA918</strain>
    </source>
</reference>
<dbReference type="AlphaFoldDB" id="A0A2A4GEG4"/>
<evidence type="ECO:0008006" key="4">
    <source>
        <dbReference type="Google" id="ProtNLM"/>
    </source>
</evidence>
<keyword evidence="3" id="KW-1185">Reference proteome</keyword>